<feature type="region of interest" description="Disordered" evidence="1">
    <location>
        <begin position="357"/>
        <end position="432"/>
    </location>
</feature>
<comment type="caution">
    <text evidence="2">The sequence shown here is derived from an EMBL/GenBank/DDBJ whole genome shotgun (WGS) entry which is preliminary data.</text>
</comment>
<feature type="compositionally biased region" description="Basic and acidic residues" evidence="1">
    <location>
        <begin position="215"/>
        <end position="237"/>
    </location>
</feature>
<dbReference type="AlphaFoldDB" id="A0A7D8UZV5"/>
<keyword evidence="3" id="KW-1185">Reference proteome</keyword>
<accession>A0A7D8UZV5</accession>
<protein>
    <submittedName>
        <fullName evidence="2">Uncharacterized protein</fullName>
    </submittedName>
</protein>
<feature type="region of interest" description="Disordered" evidence="1">
    <location>
        <begin position="193"/>
        <end position="334"/>
    </location>
</feature>
<name>A0A7D8UZV5_VANHU</name>
<dbReference type="Proteomes" id="UP000473826">
    <property type="component" value="Unassembled WGS sequence"/>
</dbReference>
<evidence type="ECO:0000313" key="2">
    <source>
        <dbReference type="EMBL" id="TXT06071.1"/>
    </source>
</evidence>
<dbReference type="EMBL" id="QKWK01000010">
    <property type="protein sequence ID" value="TXT06071.1"/>
    <property type="molecule type" value="Genomic_DNA"/>
</dbReference>
<feature type="region of interest" description="Disordered" evidence="1">
    <location>
        <begin position="139"/>
        <end position="180"/>
    </location>
</feature>
<feature type="compositionally biased region" description="Acidic residues" evidence="1">
    <location>
        <begin position="276"/>
        <end position="298"/>
    </location>
</feature>
<feature type="compositionally biased region" description="Basic and acidic residues" evidence="1">
    <location>
        <begin position="250"/>
        <end position="265"/>
    </location>
</feature>
<feature type="compositionally biased region" description="Low complexity" evidence="1">
    <location>
        <begin position="73"/>
        <end position="85"/>
    </location>
</feature>
<sequence>MAANTLPTPIATPARPRGGGGAYNFRKQPIPPLSDAEVISSDDQKPKPVSLLSSMLSDHASPPRLEYMARGRSGSSTPSTAISSPKANDHGDPVSILRRSSIGSDCEPFRLPLARVITPAPKDQEPAVHRPGALKFAVATNHPDPERPIVPLPVDHSGGDHLTDDGYEEDSEDGFSDDEPSFMFHVHKLLEQGRGRQTSCLIKERPASTSPTRGAESRRLSRDHIRVDPSAGRDHNRCSRHQSPPPSARPDSHFRSARPGPREGRAGSPIPSSLPNDEDEDEDDDEEGEGDEEGEEGASMEGTVRSCPEADTAIEEDSDSSDPSAPPMAALMPATVSASLGNGVRSILRRASEHLPGFRPSLAATPPEATTTPATSGDLSFEDQPTLGRAKSLGSRPNRRPDILLSTTETAALAPSRPIACPSRGRPNVGYS</sequence>
<feature type="compositionally biased region" description="Low complexity" evidence="1">
    <location>
        <begin position="321"/>
        <end position="334"/>
    </location>
</feature>
<reference evidence="2 3" key="1">
    <citation type="journal article" date="2019" name="PLoS Genet.">
        <title>Convergent evolution of linked mating-type loci in basidiomycete fungi.</title>
        <authorList>
            <person name="Sun S."/>
            <person name="Coelho M.A."/>
            <person name="Heitman J."/>
            <person name="Nowrousian M."/>
        </authorList>
    </citation>
    <scope>NUCLEOTIDE SEQUENCE [LARGE SCALE GENOMIC DNA]</scope>
    <source>
        <strain evidence="2 3">CBS 4282</strain>
    </source>
</reference>
<proteinExistence type="predicted"/>
<feature type="compositionally biased region" description="Low complexity" evidence="1">
    <location>
        <begin position="363"/>
        <end position="375"/>
    </location>
</feature>
<organism evidence="2 3">
    <name type="scientific">Vanrija humicola</name>
    <name type="common">Yeast</name>
    <name type="synonym">Cryptococcus humicola</name>
    <dbReference type="NCBI Taxonomy" id="5417"/>
    <lineage>
        <taxon>Eukaryota</taxon>
        <taxon>Fungi</taxon>
        <taxon>Dikarya</taxon>
        <taxon>Basidiomycota</taxon>
        <taxon>Agaricomycotina</taxon>
        <taxon>Tremellomycetes</taxon>
        <taxon>Trichosporonales</taxon>
        <taxon>Trichosporonaceae</taxon>
        <taxon>Vanrija</taxon>
    </lineage>
</organism>
<feature type="compositionally biased region" description="Acidic residues" evidence="1">
    <location>
        <begin position="165"/>
        <end position="180"/>
    </location>
</feature>
<evidence type="ECO:0000313" key="3">
    <source>
        <dbReference type="Proteomes" id="UP000473826"/>
    </source>
</evidence>
<dbReference type="OrthoDB" id="10635912at2759"/>
<feature type="region of interest" description="Disordered" evidence="1">
    <location>
        <begin position="1"/>
        <end position="101"/>
    </location>
</feature>
<evidence type="ECO:0000256" key="1">
    <source>
        <dbReference type="SAM" id="MobiDB-lite"/>
    </source>
</evidence>
<gene>
    <name evidence="2" type="ORF">VHUM_03544</name>
</gene>